<feature type="transmembrane region" description="Helical" evidence="1">
    <location>
        <begin position="99"/>
        <end position="121"/>
    </location>
</feature>
<evidence type="ECO:0000313" key="3">
    <source>
        <dbReference type="EMBL" id="EGN55583.1"/>
    </source>
</evidence>
<name>F8N8E9_9BACT</name>
<dbReference type="GO" id="GO:0016020">
    <property type="term" value="C:membrane"/>
    <property type="evidence" value="ECO:0007669"/>
    <property type="project" value="InterPro"/>
</dbReference>
<dbReference type="EMBL" id="GL945017">
    <property type="protein sequence ID" value="EGN55583.1"/>
    <property type="molecule type" value="Genomic_DNA"/>
</dbReference>
<dbReference type="InterPro" id="IPR050640">
    <property type="entry name" value="Bact_2-comp_sensor_kinase"/>
</dbReference>
<feature type="transmembrane region" description="Helical" evidence="1">
    <location>
        <begin position="133"/>
        <end position="154"/>
    </location>
</feature>
<proteinExistence type="predicted"/>
<dbReference type="PANTHER" id="PTHR34220:SF7">
    <property type="entry name" value="SENSOR HISTIDINE KINASE YPDA"/>
    <property type="match status" value="1"/>
</dbReference>
<feature type="transmembrane region" description="Helical" evidence="1">
    <location>
        <begin position="59"/>
        <end position="79"/>
    </location>
</feature>
<dbReference type="Pfam" id="PF06580">
    <property type="entry name" value="His_kinase"/>
    <property type="match status" value="1"/>
</dbReference>
<feature type="transmembrane region" description="Helical" evidence="1">
    <location>
        <begin position="21"/>
        <end position="39"/>
    </location>
</feature>
<dbReference type="STRING" id="688246.Premu_0087"/>
<evidence type="ECO:0000256" key="1">
    <source>
        <dbReference type="SAM" id="Phobius"/>
    </source>
</evidence>
<keyword evidence="4" id="KW-1185">Reference proteome</keyword>
<accession>F8N8E9</accession>
<sequence length="360" mass="41924">MIEIYYFCTRVISQAMTKNHYFNLFVEWATFTLAFFFLYDVIWLLADIDDFTQNLQGDYRWLLVDFGYCGLFALTSLLLNHWIIRLDRFHNNKNGWKPLIVNAIMVLLSNLFVAGLLELFLSCFFPNFVSGDIWGNSFLFGLIASMMACVWLTIHYAKLLVKKSNENVALQKKYLKLQLNPHFVFNSLSSLVGMIETDPEMAEQYVIKLAGVFRYMLKHIEKDLITMEEVRYFSTTYVEMLNIRYNNMISLEMGNFFGCRNEFVLALSLQLLIENAVKHNAPISGQMLHIVINRQDDSLVVSNNRIFRSSRNDQKIESYGMGISNLRKRYVIECGKEPEFKETHDTFSVTLPIIHIDTAS</sequence>
<feature type="domain" description="Signal transduction histidine kinase internal region" evidence="2">
    <location>
        <begin position="172"/>
        <end position="247"/>
    </location>
</feature>
<dbReference type="HOGENOM" id="CLU_020473_0_1_10"/>
<dbReference type="Proteomes" id="UP000002772">
    <property type="component" value="Unassembled WGS sequence"/>
</dbReference>
<evidence type="ECO:0000259" key="2">
    <source>
        <dbReference type="Pfam" id="PF06580"/>
    </source>
</evidence>
<keyword evidence="1" id="KW-0812">Transmembrane</keyword>
<dbReference type="GO" id="GO:0000155">
    <property type="term" value="F:phosphorelay sensor kinase activity"/>
    <property type="evidence" value="ECO:0007669"/>
    <property type="project" value="InterPro"/>
</dbReference>
<keyword evidence="3" id="KW-0808">Transferase</keyword>
<protein>
    <submittedName>
        <fullName evidence="3">Signal transduction histidine kinase, LytS</fullName>
    </submittedName>
</protein>
<dbReference type="eggNOG" id="COG2972">
    <property type="taxonomic scope" value="Bacteria"/>
</dbReference>
<reference evidence="4" key="1">
    <citation type="journal article" date="2011" name="Stand. Genomic Sci.">
        <title>Non-contiguous finished genome sequence of the opportunistic oral pathogen Prevotella multisaccharivorax type strain (PPPA20).</title>
        <authorList>
            <person name="Pati A."/>
            <person name="Gronow S."/>
            <person name="Lu M."/>
            <person name="Lapidus A."/>
            <person name="Nolan M."/>
            <person name="Lucas S."/>
            <person name="Hammon N."/>
            <person name="Deshpande S."/>
            <person name="Cheng J.F."/>
            <person name="Tapia R."/>
            <person name="Han C."/>
            <person name="Goodwin L."/>
            <person name="Pitluck S."/>
            <person name="Liolios K."/>
            <person name="Pagani I."/>
            <person name="Mavromatis K."/>
            <person name="Mikhailova N."/>
            <person name="Huntemann M."/>
            <person name="Chen A."/>
            <person name="Palaniappan K."/>
            <person name="Land M."/>
            <person name="Hauser L."/>
            <person name="Detter J.C."/>
            <person name="Brambilla E.M."/>
            <person name="Rohde M."/>
            <person name="Goker M."/>
            <person name="Woyke T."/>
            <person name="Bristow J."/>
            <person name="Eisen J.A."/>
            <person name="Markowitz V."/>
            <person name="Hugenholtz P."/>
            <person name="Kyrpides N.C."/>
            <person name="Klenk H.P."/>
            <person name="Ivanova N."/>
        </authorList>
    </citation>
    <scope>NUCLEOTIDE SEQUENCE [LARGE SCALE GENOMIC DNA]</scope>
    <source>
        <strain evidence="4">DSM 17128</strain>
    </source>
</reference>
<dbReference type="InterPro" id="IPR010559">
    <property type="entry name" value="Sig_transdc_His_kin_internal"/>
</dbReference>
<evidence type="ECO:0000313" key="4">
    <source>
        <dbReference type="Proteomes" id="UP000002772"/>
    </source>
</evidence>
<keyword evidence="1" id="KW-0472">Membrane</keyword>
<dbReference type="PANTHER" id="PTHR34220">
    <property type="entry name" value="SENSOR HISTIDINE KINASE YPDA"/>
    <property type="match status" value="1"/>
</dbReference>
<keyword evidence="3" id="KW-0418">Kinase</keyword>
<dbReference type="AlphaFoldDB" id="F8N8E9"/>
<organism evidence="3 4">
    <name type="scientific">Hallella multisaccharivorax DSM 17128</name>
    <dbReference type="NCBI Taxonomy" id="688246"/>
    <lineage>
        <taxon>Bacteria</taxon>
        <taxon>Pseudomonadati</taxon>
        <taxon>Bacteroidota</taxon>
        <taxon>Bacteroidia</taxon>
        <taxon>Bacteroidales</taxon>
        <taxon>Prevotellaceae</taxon>
        <taxon>Hallella</taxon>
    </lineage>
</organism>
<keyword evidence="1" id="KW-1133">Transmembrane helix</keyword>
<gene>
    <name evidence="3" type="ORF">Premu_0087</name>
</gene>